<gene>
    <name evidence="2" type="ORF">DSM04_105121</name>
</gene>
<keyword evidence="1" id="KW-0732">Signal</keyword>
<dbReference type="InterPro" id="IPR029058">
    <property type="entry name" value="AB_hydrolase_fold"/>
</dbReference>
<proteinExistence type="predicted"/>
<dbReference type="Proteomes" id="UP000289821">
    <property type="component" value="Unassembled WGS sequence"/>
</dbReference>
<evidence type="ECO:0000313" key="3">
    <source>
        <dbReference type="Proteomes" id="UP000289821"/>
    </source>
</evidence>
<feature type="chain" id="PRO_5020624444" evidence="1">
    <location>
        <begin position="20"/>
        <end position="392"/>
    </location>
</feature>
<protein>
    <submittedName>
        <fullName evidence="2">Uncharacterized protein</fullName>
    </submittedName>
</protein>
<feature type="signal peptide" evidence="1">
    <location>
        <begin position="1"/>
        <end position="19"/>
    </location>
</feature>
<sequence length="392" mass="45266">MPKIIGLLLIFFFYNQTLAQDQGSDFLQGAWKLHQLKDDKVHQEFILNFKYSDTFHRYFGNSSVYGSITTLDHINFDEKAKTLSFSSHIRKGEVFNLKIVNEKFQGTFIRDNQEFKLTGSKIAETNSNAVLAYGKYQRTTIPENIDELYAETGNTNSEIVILYVQGGPFDKLQYTQQFDDWKSDLHIVYVKQAQMINPSILPPENKLTYEDALKENLVSVEILKRLITHFKKQNKKVLVYGESYGAWIIQKYIAEFGNEADAVSISAGRLNKDLKILQATKLNQKVYDITYKNGKRIYTEMDFTYSKPNAYMLSSINSEIFTETLKDRDLSKLVVYQYGKKDGTVGHLDDNEIAFLQSKNVEIEVCKKCYHRQMLSAKIANKAIEKMIKLVK</sequence>
<organism evidence="2 3">
    <name type="scientific">Leeuwenhoekiella aestuarii</name>
    <dbReference type="NCBI Taxonomy" id="2249426"/>
    <lineage>
        <taxon>Bacteria</taxon>
        <taxon>Pseudomonadati</taxon>
        <taxon>Bacteroidota</taxon>
        <taxon>Flavobacteriia</taxon>
        <taxon>Flavobacteriales</taxon>
        <taxon>Flavobacteriaceae</taxon>
        <taxon>Leeuwenhoekiella</taxon>
    </lineage>
</organism>
<dbReference type="EMBL" id="QOVI01000005">
    <property type="protein sequence ID" value="RXG13143.1"/>
    <property type="molecule type" value="Genomic_DNA"/>
</dbReference>
<dbReference type="RefSeq" id="WP_128761927.1">
    <property type="nucleotide sequence ID" value="NZ_QOVI01000005.1"/>
</dbReference>
<dbReference type="AlphaFoldDB" id="A0A4Q0NR37"/>
<dbReference type="Gene3D" id="3.40.50.1820">
    <property type="entry name" value="alpha/beta hydrolase"/>
    <property type="match status" value="1"/>
</dbReference>
<reference evidence="2 3" key="1">
    <citation type="submission" date="2018-07" db="EMBL/GenBank/DDBJ databases">
        <title>Leeuwenhoekiella genomics.</title>
        <authorList>
            <person name="Tahon G."/>
            <person name="Willems A."/>
        </authorList>
    </citation>
    <scope>NUCLEOTIDE SEQUENCE [LARGE SCALE GENOMIC DNA]</scope>
    <source>
        <strain evidence="2 3">R-50232</strain>
    </source>
</reference>
<dbReference type="SUPFAM" id="SSF53474">
    <property type="entry name" value="alpha/beta-Hydrolases"/>
    <property type="match status" value="1"/>
</dbReference>
<keyword evidence="3" id="KW-1185">Reference proteome</keyword>
<evidence type="ECO:0000313" key="2">
    <source>
        <dbReference type="EMBL" id="RXG13143.1"/>
    </source>
</evidence>
<evidence type="ECO:0000256" key="1">
    <source>
        <dbReference type="SAM" id="SignalP"/>
    </source>
</evidence>
<comment type="caution">
    <text evidence="2">The sequence shown here is derived from an EMBL/GenBank/DDBJ whole genome shotgun (WGS) entry which is preliminary data.</text>
</comment>
<name>A0A4Q0NR37_9FLAO</name>
<accession>A0A4Q0NR37</accession>